<organism evidence="1 2">
    <name type="scientific">Laccaria amethystina LaAM-08-1</name>
    <dbReference type="NCBI Taxonomy" id="1095629"/>
    <lineage>
        <taxon>Eukaryota</taxon>
        <taxon>Fungi</taxon>
        <taxon>Dikarya</taxon>
        <taxon>Basidiomycota</taxon>
        <taxon>Agaricomycotina</taxon>
        <taxon>Agaricomycetes</taxon>
        <taxon>Agaricomycetidae</taxon>
        <taxon>Agaricales</taxon>
        <taxon>Agaricineae</taxon>
        <taxon>Hydnangiaceae</taxon>
        <taxon>Laccaria</taxon>
    </lineage>
</organism>
<accession>A0A0C9XFE3</accession>
<dbReference type="EMBL" id="KN838723">
    <property type="protein sequence ID" value="KIJ96381.1"/>
    <property type="molecule type" value="Genomic_DNA"/>
</dbReference>
<reference evidence="1 2" key="1">
    <citation type="submission" date="2014-04" db="EMBL/GenBank/DDBJ databases">
        <authorList>
            <consortium name="DOE Joint Genome Institute"/>
            <person name="Kuo A."/>
            <person name="Kohler A."/>
            <person name="Nagy L.G."/>
            <person name="Floudas D."/>
            <person name="Copeland A."/>
            <person name="Barry K.W."/>
            <person name="Cichocki N."/>
            <person name="Veneault-Fourrey C."/>
            <person name="LaButti K."/>
            <person name="Lindquist E.A."/>
            <person name="Lipzen A."/>
            <person name="Lundell T."/>
            <person name="Morin E."/>
            <person name="Murat C."/>
            <person name="Sun H."/>
            <person name="Tunlid A."/>
            <person name="Henrissat B."/>
            <person name="Grigoriev I.V."/>
            <person name="Hibbett D.S."/>
            <person name="Martin F."/>
            <person name="Nordberg H.P."/>
            <person name="Cantor M.N."/>
            <person name="Hua S.X."/>
        </authorList>
    </citation>
    <scope>NUCLEOTIDE SEQUENCE [LARGE SCALE GENOMIC DNA]</scope>
    <source>
        <strain evidence="1 2">LaAM-08-1</strain>
    </source>
</reference>
<evidence type="ECO:0000313" key="2">
    <source>
        <dbReference type="Proteomes" id="UP000054477"/>
    </source>
</evidence>
<keyword evidence="2" id="KW-1185">Reference proteome</keyword>
<reference evidence="2" key="2">
    <citation type="submission" date="2015-01" db="EMBL/GenBank/DDBJ databases">
        <title>Evolutionary Origins and Diversification of the Mycorrhizal Mutualists.</title>
        <authorList>
            <consortium name="DOE Joint Genome Institute"/>
            <consortium name="Mycorrhizal Genomics Consortium"/>
            <person name="Kohler A."/>
            <person name="Kuo A."/>
            <person name="Nagy L.G."/>
            <person name="Floudas D."/>
            <person name="Copeland A."/>
            <person name="Barry K.W."/>
            <person name="Cichocki N."/>
            <person name="Veneault-Fourrey C."/>
            <person name="LaButti K."/>
            <person name="Lindquist E.A."/>
            <person name="Lipzen A."/>
            <person name="Lundell T."/>
            <person name="Morin E."/>
            <person name="Murat C."/>
            <person name="Riley R."/>
            <person name="Ohm R."/>
            <person name="Sun H."/>
            <person name="Tunlid A."/>
            <person name="Henrissat B."/>
            <person name="Grigoriev I.V."/>
            <person name="Hibbett D.S."/>
            <person name="Martin F."/>
        </authorList>
    </citation>
    <scope>NUCLEOTIDE SEQUENCE [LARGE SCALE GENOMIC DNA]</scope>
    <source>
        <strain evidence="2">LaAM-08-1</strain>
    </source>
</reference>
<protein>
    <submittedName>
        <fullName evidence="1">Uncharacterized protein</fullName>
    </submittedName>
</protein>
<evidence type="ECO:0000313" key="1">
    <source>
        <dbReference type="EMBL" id="KIJ96381.1"/>
    </source>
</evidence>
<sequence length="90" mass="10651">MKPVISCLCRFIPPEIVWLWDFKNQQHDDGHCDNFCRLLQAFLQDPERCHHLSVGSASSPVHFARLCMQTVSNNYFRSSRRNVKNQRYLI</sequence>
<name>A0A0C9XFE3_9AGAR</name>
<dbReference type="AlphaFoldDB" id="A0A0C9XFE3"/>
<dbReference type="Proteomes" id="UP000054477">
    <property type="component" value="Unassembled WGS sequence"/>
</dbReference>
<gene>
    <name evidence="1" type="ORF">K443DRAFT_284686</name>
</gene>
<proteinExistence type="predicted"/>
<dbReference type="HOGENOM" id="CLU_2441195_0_0_1"/>